<gene>
    <name evidence="1" type="ORF">DFH08DRAFT_155974</name>
</gene>
<dbReference type="SUPFAM" id="SSF88723">
    <property type="entry name" value="PIN domain-like"/>
    <property type="match status" value="1"/>
</dbReference>
<dbReference type="AlphaFoldDB" id="A0AAD7A240"/>
<proteinExistence type="predicted"/>
<accession>A0AAD7A240</accession>
<dbReference type="Gene3D" id="3.40.50.1010">
    <property type="entry name" value="5'-nuclease"/>
    <property type="match status" value="2"/>
</dbReference>
<dbReference type="Proteomes" id="UP001218218">
    <property type="component" value="Unassembled WGS sequence"/>
</dbReference>
<sequence>MGGTKLWEILQAAGETRSILNLATIHGFQTDNRGLRTFVLSDDISIRVNAVIAALQATGVFYQGIPGQKLVLEKIFYQLCNLSLAPVTLVFVFNGPGRPSIKRGTRVISRPLWLIDHLKKMITYFGFHFYDAPGEAEAELAWLNAEDTMIFLPRTVTCLCLGRAL</sequence>
<organism evidence="1 2">
    <name type="scientific">Mycena albidolilacea</name>
    <dbReference type="NCBI Taxonomy" id="1033008"/>
    <lineage>
        <taxon>Eukaryota</taxon>
        <taxon>Fungi</taxon>
        <taxon>Dikarya</taxon>
        <taxon>Basidiomycota</taxon>
        <taxon>Agaricomycotina</taxon>
        <taxon>Agaricomycetes</taxon>
        <taxon>Agaricomycetidae</taxon>
        <taxon>Agaricales</taxon>
        <taxon>Marasmiineae</taxon>
        <taxon>Mycenaceae</taxon>
        <taxon>Mycena</taxon>
    </lineage>
</organism>
<evidence type="ECO:0000313" key="2">
    <source>
        <dbReference type="Proteomes" id="UP001218218"/>
    </source>
</evidence>
<name>A0AAD7A240_9AGAR</name>
<dbReference type="InterPro" id="IPR029060">
    <property type="entry name" value="PIN-like_dom_sf"/>
</dbReference>
<protein>
    <submittedName>
        <fullName evidence="1">Uncharacterized protein</fullName>
    </submittedName>
</protein>
<evidence type="ECO:0000313" key="1">
    <source>
        <dbReference type="EMBL" id="KAJ7347996.1"/>
    </source>
</evidence>
<keyword evidence="2" id="KW-1185">Reference proteome</keyword>
<comment type="caution">
    <text evidence="1">The sequence shown here is derived from an EMBL/GenBank/DDBJ whole genome shotgun (WGS) entry which is preliminary data.</text>
</comment>
<dbReference type="EMBL" id="JARIHO010000018">
    <property type="protein sequence ID" value="KAJ7347996.1"/>
    <property type="molecule type" value="Genomic_DNA"/>
</dbReference>
<reference evidence="1" key="1">
    <citation type="submission" date="2023-03" db="EMBL/GenBank/DDBJ databases">
        <title>Massive genome expansion in bonnet fungi (Mycena s.s.) driven by repeated elements and novel gene families across ecological guilds.</title>
        <authorList>
            <consortium name="Lawrence Berkeley National Laboratory"/>
            <person name="Harder C.B."/>
            <person name="Miyauchi S."/>
            <person name="Viragh M."/>
            <person name="Kuo A."/>
            <person name="Thoen E."/>
            <person name="Andreopoulos B."/>
            <person name="Lu D."/>
            <person name="Skrede I."/>
            <person name="Drula E."/>
            <person name="Henrissat B."/>
            <person name="Morin E."/>
            <person name="Kohler A."/>
            <person name="Barry K."/>
            <person name="LaButti K."/>
            <person name="Morin E."/>
            <person name="Salamov A."/>
            <person name="Lipzen A."/>
            <person name="Mereny Z."/>
            <person name="Hegedus B."/>
            <person name="Baldrian P."/>
            <person name="Stursova M."/>
            <person name="Weitz H."/>
            <person name="Taylor A."/>
            <person name="Grigoriev I.V."/>
            <person name="Nagy L.G."/>
            <person name="Martin F."/>
            <person name="Kauserud H."/>
        </authorList>
    </citation>
    <scope>NUCLEOTIDE SEQUENCE</scope>
    <source>
        <strain evidence="1">CBHHK002</strain>
    </source>
</reference>